<keyword evidence="5 8" id="KW-0067">ATP-binding</keyword>
<feature type="domain" description="AAA+ ATPase" evidence="10">
    <location>
        <begin position="38"/>
        <end position="168"/>
    </location>
</feature>
<keyword evidence="4" id="KW-0862">Zinc</keyword>
<comment type="subunit">
    <text evidence="8">DNA polymerase III contains a core (composed of alpha, epsilon and theta chains) that associates with a tau subunit. This core dimerizes to form the POLIII' complex. PolIII' associates with the gamma complex (composed of gamma, delta, delta', psi and chi chains) and with the beta chain to form the complete DNA polymerase III complex.</text>
</comment>
<dbReference type="RefSeq" id="WP_147085160.1">
    <property type="nucleotide sequence ID" value="NZ_VORM01000002.1"/>
</dbReference>
<reference evidence="11 12" key="1">
    <citation type="submission" date="2019-08" db="EMBL/GenBank/DDBJ databases">
        <title>Genomes of Subsaximicrobium wynnwilliamsii strains.</title>
        <authorList>
            <person name="Bowman J.P."/>
        </authorList>
    </citation>
    <scope>NUCLEOTIDE SEQUENCE [LARGE SCALE GENOMIC DNA]</scope>
    <source>
        <strain evidence="11 12">2-80-2</strain>
    </source>
</reference>
<keyword evidence="2" id="KW-0479">Metal-binding</keyword>
<organism evidence="11 12">
    <name type="scientific">Subsaximicrobium wynnwilliamsii</name>
    <dbReference type="NCBI Taxonomy" id="291179"/>
    <lineage>
        <taxon>Bacteria</taxon>
        <taxon>Pseudomonadati</taxon>
        <taxon>Bacteroidota</taxon>
        <taxon>Flavobacteriia</taxon>
        <taxon>Flavobacteriales</taxon>
        <taxon>Flavobacteriaceae</taxon>
        <taxon>Subsaximicrobium</taxon>
    </lineage>
</organism>
<keyword evidence="8 11" id="KW-0548">Nucleotidyltransferase</keyword>
<keyword evidence="3 8" id="KW-0547">Nucleotide-binding</keyword>
<dbReference type="Pfam" id="PF22608">
    <property type="entry name" value="DNAX_ATPase_lid"/>
    <property type="match status" value="1"/>
</dbReference>
<evidence type="ECO:0000256" key="6">
    <source>
        <dbReference type="ARBA" id="ARBA00022932"/>
    </source>
</evidence>
<name>A0A5C6ZJM5_9FLAO</name>
<dbReference type="NCBIfam" id="NF004046">
    <property type="entry name" value="PRK05563.1"/>
    <property type="match status" value="1"/>
</dbReference>
<dbReference type="NCBIfam" id="TIGR01128">
    <property type="entry name" value="holA"/>
    <property type="match status" value="1"/>
</dbReference>
<dbReference type="CDD" id="cd00009">
    <property type="entry name" value="AAA"/>
    <property type="match status" value="1"/>
</dbReference>
<dbReference type="InterPro" id="IPR050238">
    <property type="entry name" value="DNA_Rep/Repair_Clamp_Loader"/>
</dbReference>
<comment type="catalytic activity">
    <reaction evidence="7 8">
        <text>DNA(n) + a 2'-deoxyribonucleoside 5'-triphosphate = DNA(n+1) + diphosphate</text>
        <dbReference type="Rhea" id="RHEA:22508"/>
        <dbReference type="Rhea" id="RHEA-COMP:17339"/>
        <dbReference type="Rhea" id="RHEA-COMP:17340"/>
        <dbReference type="ChEBI" id="CHEBI:33019"/>
        <dbReference type="ChEBI" id="CHEBI:61560"/>
        <dbReference type="ChEBI" id="CHEBI:173112"/>
        <dbReference type="EC" id="2.7.7.7"/>
    </reaction>
</comment>
<feature type="region of interest" description="Disordered" evidence="9">
    <location>
        <begin position="399"/>
        <end position="422"/>
    </location>
</feature>
<dbReference type="GO" id="GO:0005524">
    <property type="term" value="F:ATP binding"/>
    <property type="evidence" value="ECO:0007669"/>
    <property type="project" value="UniProtKB-KW"/>
</dbReference>
<dbReference type="InterPro" id="IPR003593">
    <property type="entry name" value="AAA+_ATPase"/>
</dbReference>
<evidence type="ECO:0000256" key="8">
    <source>
        <dbReference type="RuleBase" id="RU364063"/>
    </source>
</evidence>
<dbReference type="Gene3D" id="1.20.272.10">
    <property type="match status" value="1"/>
</dbReference>
<evidence type="ECO:0000313" key="12">
    <source>
        <dbReference type="Proteomes" id="UP000321578"/>
    </source>
</evidence>
<keyword evidence="6 8" id="KW-0239">DNA-directed DNA polymerase</keyword>
<dbReference type="AlphaFoldDB" id="A0A5C6ZJM5"/>
<evidence type="ECO:0000259" key="10">
    <source>
        <dbReference type="SMART" id="SM00382"/>
    </source>
</evidence>
<evidence type="ECO:0000256" key="1">
    <source>
        <dbReference type="ARBA" id="ARBA00006360"/>
    </source>
</evidence>
<keyword evidence="12" id="KW-1185">Reference proteome</keyword>
<evidence type="ECO:0000313" key="11">
    <source>
        <dbReference type="EMBL" id="TXD90414.1"/>
    </source>
</evidence>
<dbReference type="PANTHER" id="PTHR11669">
    <property type="entry name" value="REPLICATION FACTOR C / DNA POLYMERASE III GAMMA-TAU SUBUNIT"/>
    <property type="match status" value="1"/>
</dbReference>
<dbReference type="EMBL" id="VORO01000003">
    <property type="protein sequence ID" value="TXD90414.1"/>
    <property type="molecule type" value="Genomic_DNA"/>
</dbReference>
<comment type="caution">
    <text evidence="11">The sequence shown here is derived from an EMBL/GenBank/DDBJ whole genome shotgun (WGS) entry which is preliminary data.</text>
</comment>
<evidence type="ECO:0000256" key="4">
    <source>
        <dbReference type="ARBA" id="ARBA00022833"/>
    </source>
</evidence>
<gene>
    <name evidence="8 11" type="primary">dnaX</name>
    <name evidence="11" type="ORF">ESY86_03335</name>
</gene>
<dbReference type="GO" id="GO:0009360">
    <property type="term" value="C:DNA polymerase III complex"/>
    <property type="evidence" value="ECO:0007669"/>
    <property type="project" value="InterPro"/>
</dbReference>
<dbReference type="Gene3D" id="1.10.8.60">
    <property type="match status" value="1"/>
</dbReference>
<keyword evidence="8 11" id="KW-0808">Transferase</keyword>
<keyword evidence="8" id="KW-0235">DNA replication</keyword>
<comment type="function">
    <text evidence="8">DNA polymerase III is a complex, multichain enzyme responsible for most of the replicative synthesis in bacteria. This DNA polymerase also exhibits 3' to 5' exonuclease activity.</text>
</comment>
<dbReference type="InterPro" id="IPR012763">
    <property type="entry name" value="DNA_pol_III_sug/sutau_N"/>
</dbReference>
<dbReference type="CDD" id="cd18137">
    <property type="entry name" value="HLD_clamp_pol_III_gamma_tau"/>
    <property type="match status" value="1"/>
</dbReference>
<dbReference type="InterPro" id="IPR027417">
    <property type="entry name" value="P-loop_NTPase"/>
</dbReference>
<dbReference type="InterPro" id="IPR001270">
    <property type="entry name" value="ClpA/B"/>
</dbReference>
<dbReference type="SMART" id="SM00382">
    <property type="entry name" value="AAA"/>
    <property type="match status" value="1"/>
</dbReference>
<dbReference type="NCBIfam" id="TIGR02397">
    <property type="entry name" value="dnaX_nterm"/>
    <property type="match status" value="1"/>
</dbReference>
<dbReference type="EC" id="2.7.7.7" evidence="8"/>
<dbReference type="InterPro" id="IPR008921">
    <property type="entry name" value="DNA_pol3_clamp-load_cplx_C"/>
</dbReference>
<dbReference type="Proteomes" id="UP000321578">
    <property type="component" value="Unassembled WGS sequence"/>
</dbReference>
<evidence type="ECO:0000256" key="7">
    <source>
        <dbReference type="ARBA" id="ARBA00049244"/>
    </source>
</evidence>
<dbReference type="Gene3D" id="3.40.50.300">
    <property type="entry name" value="P-loop containing nucleotide triphosphate hydrolases"/>
    <property type="match status" value="1"/>
</dbReference>
<dbReference type="Pfam" id="PF13177">
    <property type="entry name" value="DNA_pol3_delta2"/>
    <property type="match status" value="1"/>
</dbReference>
<evidence type="ECO:0000256" key="3">
    <source>
        <dbReference type="ARBA" id="ARBA00022741"/>
    </source>
</evidence>
<dbReference type="GO" id="GO:0003887">
    <property type="term" value="F:DNA-directed DNA polymerase activity"/>
    <property type="evidence" value="ECO:0007669"/>
    <property type="project" value="UniProtKB-KW"/>
</dbReference>
<dbReference type="PANTHER" id="PTHR11669:SF0">
    <property type="entry name" value="PROTEIN STICHEL-LIKE 2"/>
    <property type="match status" value="1"/>
</dbReference>
<sequence length="582" mass="66273">MEHFVVSALKYRPQTFKDVVGQQAITNTLLNAIEHNHLAQALLFTGPRGVGKTTCARILAKMINSDQNTKADEDFAFNIFELDAASNNSVDDIRNLTDQVRIPPQVGKYKVYIIDEVHMLSSAAFNAFLKTLEEPPKHCIFILATTEKHKIIPTILSRCQIFDFKRITVKDAKSYLKYIAEEQGINAEDDALHIIAQKADGAMRDALSIFDRVVSFSGKELTRQAVTENLNVLDYETYFESTDLILENKIPELLLQFNATLSKGFDGHHYIAGLASHFRDLLVCQNEKTMELLEVGDDTKAKYLEQSRKASFDFLIKGIDLANDCDLKYKNSKNQRLLVELCLMQLASITFDGEKKNSKNYIIPASYFEAKGIKPIPVKLPKETAPKKQEEPVLQVSEEKIGTQKQGQPSTQNPSHQVQEPRAIVDLKTDRRTSGLSLKSIREKKEHLIKQMDVVVAEDDLPTEAFTQEQFNTAWKDYISQLDKKGEKIMVSILEMDTPKLNGTDIQLAFPNETLRVELERAQFPLMEFLRKKLRNFSLKLDITVNEDVAKKYVFTAEDKYEKLKEKNPNIELLRLTFGLDL</sequence>
<evidence type="ECO:0000256" key="5">
    <source>
        <dbReference type="ARBA" id="ARBA00022840"/>
    </source>
</evidence>
<accession>A0A5C6ZJM5</accession>
<comment type="similarity">
    <text evidence="1 8">Belongs to the DnaX/STICHEL family.</text>
</comment>
<dbReference type="InterPro" id="IPR005790">
    <property type="entry name" value="DNA_polIII_delta"/>
</dbReference>
<dbReference type="GO" id="GO:0003677">
    <property type="term" value="F:DNA binding"/>
    <property type="evidence" value="ECO:0007669"/>
    <property type="project" value="InterPro"/>
</dbReference>
<dbReference type="GO" id="GO:0006261">
    <property type="term" value="P:DNA-templated DNA replication"/>
    <property type="evidence" value="ECO:0007669"/>
    <property type="project" value="TreeGrafter"/>
</dbReference>
<dbReference type="OrthoDB" id="9810148at2"/>
<evidence type="ECO:0000256" key="2">
    <source>
        <dbReference type="ARBA" id="ARBA00022723"/>
    </source>
</evidence>
<dbReference type="SUPFAM" id="SSF52540">
    <property type="entry name" value="P-loop containing nucleoside triphosphate hydrolases"/>
    <property type="match status" value="1"/>
</dbReference>
<proteinExistence type="inferred from homology"/>
<feature type="compositionally biased region" description="Polar residues" evidence="9">
    <location>
        <begin position="403"/>
        <end position="418"/>
    </location>
</feature>
<evidence type="ECO:0000256" key="9">
    <source>
        <dbReference type="SAM" id="MobiDB-lite"/>
    </source>
</evidence>
<dbReference type="PRINTS" id="PR00300">
    <property type="entry name" value="CLPPROTEASEA"/>
</dbReference>
<dbReference type="SUPFAM" id="SSF48019">
    <property type="entry name" value="post-AAA+ oligomerization domain-like"/>
    <property type="match status" value="1"/>
</dbReference>
<protein>
    <recommendedName>
        <fullName evidence="8">DNA polymerase III subunit gamma/tau</fullName>
        <ecNumber evidence="8">2.7.7.7</ecNumber>
    </recommendedName>
</protein>
<dbReference type="GO" id="GO:0046872">
    <property type="term" value="F:metal ion binding"/>
    <property type="evidence" value="ECO:0007669"/>
    <property type="project" value="UniProtKB-KW"/>
</dbReference>
<dbReference type="InterPro" id="IPR045085">
    <property type="entry name" value="HLD_clamp_pol_III_gamma_tau"/>
</dbReference>